<keyword evidence="1" id="KW-0732">Signal</keyword>
<keyword evidence="3" id="KW-1185">Reference proteome</keyword>
<sequence length="114" mass="12681">MQIFAYLLALVVGLAFADGPIENTCSEWEIWNPAPQVWYLKGHCLDNKGNSVCSYASLDSCYAVDDDGALQPEEWGHGLVKCKNCVTDQLRLTCDCKDKNGYYYTTERGLGKSS</sequence>
<dbReference type="InterPro" id="IPR036673">
    <property type="entry name" value="Cyanovirin-N_sf"/>
</dbReference>
<dbReference type="SUPFAM" id="SSF51322">
    <property type="entry name" value="Cyanovirin-N"/>
    <property type="match status" value="1"/>
</dbReference>
<feature type="signal peptide" evidence="1">
    <location>
        <begin position="1"/>
        <end position="17"/>
    </location>
</feature>
<gene>
    <name evidence="2" type="ORF">PG986_010285</name>
</gene>
<dbReference type="GeneID" id="92079569"/>
<name>A0ABR1QA21_9PEZI</name>
<accession>A0ABR1QA21</accession>
<organism evidence="2 3">
    <name type="scientific">Apiospora aurea</name>
    <dbReference type="NCBI Taxonomy" id="335848"/>
    <lineage>
        <taxon>Eukaryota</taxon>
        <taxon>Fungi</taxon>
        <taxon>Dikarya</taxon>
        <taxon>Ascomycota</taxon>
        <taxon>Pezizomycotina</taxon>
        <taxon>Sordariomycetes</taxon>
        <taxon>Xylariomycetidae</taxon>
        <taxon>Amphisphaeriales</taxon>
        <taxon>Apiosporaceae</taxon>
        <taxon>Apiospora</taxon>
    </lineage>
</organism>
<dbReference type="Gene3D" id="2.30.60.10">
    <property type="entry name" value="Cyanovirin-N"/>
    <property type="match status" value="1"/>
</dbReference>
<evidence type="ECO:0000313" key="2">
    <source>
        <dbReference type="EMBL" id="KAK7949399.1"/>
    </source>
</evidence>
<evidence type="ECO:0008006" key="4">
    <source>
        <dbReference type="Google" id="ProtNLM"/>
    </source>
</evidence>
<proteinExistence type="predicted"/>
<reference evidence="2 3" key="1">
    <citation type="submission" date="2023-01" db="EMBL/GenBank/DDBJ databases">
        <title>Analysis of 21 Apiospora genomes using comparative genomics revels a genus with tremendous synthesis potential of carbohydrate active enzymes and secondary metabolites.</title>
        <authorList>
            <person name="Sorensen T."/>
        </authorList>
    </citation>
    <scope>NUCLEOTIDE SEQUENCE [LARGE SCALE GENOMIC DNA]</scope>
    <source>
        <strain evidence="2 3">CBS 24483</strain>
    </source>
</reference>
<dbReference type="Proteomes" id="UP001391051">
    <property type="component" value="Unassembled WGS sequence"/>
</dbReference>
<evidence type="ECO:0000313" key="3">
    <source>
        <dbReference type="Proteomes" id="UP001391051"/>
    </source>
</evidence>
<evidence type="ECO:0000256" key="1">
    <source>
        <dbReference type="SAM" id="SignalP"/>
    </source>
</evidence>
<feature type="chain" id="PRO_5046380987" description="Cyanovirin-N domain-containing protein" evidence="1">
    <location>
        <begin position="18"/>
        <end position="114"/>
    </location>
</feature>
<comment type="caution">
    <text evidence="2">The sequence shown here is derived from an EMBL/GenBank/DDBJ whole genome shotgun (WGS) entry which is preliminary data.</text>
</comment>
<dbReference type="EMBL" id="JAQQWE010000006">
    <property type="protein sequence ID" value="KAK7949399.1"/>
    <property type="molecule type" value="Genomic_DNA"/>
</dbReference>
<protein>
    <recommendedName>
        <fullName evidence="4">Cyanovirin-N domain-containing protein</fullName>
    </recommendedName>
</protein>
<dbReference type="RefSeq" id="XP_066698905.1">
    <property type="nucleotide sequence ID" value="XM_066846507.1"/>
</dbReference>